<evidence type="ECO:0000256" key="1">
    <source>
        <dbReference type="ARBA" id="ARBA00007613"/>
    </source>
</evidence>
<sequence length="408" mass="43355">MRYVFVALLSAAMPGLAFAQPLTFEDALSRAEAAPSVQARSLDVEARRSAAIAAGRLPDPKLGVGLDNFPVSGPPAFTYAGDSMTMARVGISQDVPNAAKRHAQQARAQADIAAAEANGFAEVRRVKVATALAWIDLYYAERRLAAIDAVIARQNGLAVAAHSGVASGAARPAQTLDVRQAIAALEDKRSEAAADSARARSTLARWTGDANPEVTGTVPDFAINPTALREAVGQHPDLNAAIARTRQAEADVAAARATKRPDWSFDVAYQRRADRYGDMVSAGVTISLPLFAGKRQDPIIAASSASASAALAEQEDMRRALAADLQAGIADHVMHHEQWMRSRDTLLPLARQKVDLETASYSAGRAGLLDVIQAQTMLANSEIETLDREALVARDGARLVLTYGSDRR</sequence>
<evidence type="ECO:0000313" key="3">
    <source>
        <dbReference type="EMBL" id="AMG76506.1"/>
    </source>
</evidence>
<dbReference type="RefSeq" id="WP_067186625.1">
    <property type="nucleotide sequence ID" value="NZ_CP012199.1"/>
</dbReference>
<dbReference type="InterPro" id="IPR010131">
    <property type="entry name" value="MdtP/NodT-like"/>
</dbReference>
<reference evidence="3 4" key="1">
    <citation type="journal article" date="2016" name="BMC Genomics">
        <title>Genomic analysis of the nitrate-respiring Sphingopyxis granuli (formerly Sphingomonas macrogoltabida) strain TFA.</title>
        <authorList>
            <person name="Garcia-Romero I."/>
            <person name="Perez-Pulido A.J."/>
            <person name="Gonzalez-Flores Y.E."/>
            <person name="Reyes-Ramirez F."/>
            <person name="Santero E."/>
            <person name="Floriano B."/>
        </authorList>
    </citation>
    <scope>NUCLEOTIDE SEQUENCE [LARGE SCALE GENOMIC DNA]</scope>
    <source>
        <strain evidence="3 4">TFA</strain>
    </source>
</reference>
<organism evidence="3 4">
    <name type="scientific">Sphingopyxis granuli</name>
    <dbReference type="NCBI Taxonomy" id="267128"/>
    <lineage>
        <taxon>Bacteria</taxon>
        <taxon>Pseudomonadati</taxon>
        <taxon>Pseudomonadota</taxon>
        <taxon>Alphaproteobacteria</taxon>
        <taxon>Sphingomonadales</taxon>
        <taxon>Sphingomonadaceae</taxon>
        <taxon>Sphingopyxis</taxon>
    </lineage>
</organism>
<keyword evidence="2" id="KW-0732">Signal</keyword>
<feature type="chain" id="PRO_5041705580" evidence="2">
    <location>
        <begin position="20"/>
        <end position="408"/>
    </location>
</feature>
<gene>
    <name evidence="3" type="primary">czcC2</name>
    <name evidence="3" type="ORF">SGRAN_4180</name>
</gene>
<dbReference type="KEGG" id="sgi:SGRAN_4180"/>
<dbReference type="Pfam" id="PF02321">
    <property type="entry name" value="OEP"/>
    <property type="match status" value="1"/>
</dbReference>
<proteinExistence type="inferred from homology"/>
<evidence type="ECO:0000313" key="4">
    <source>
        <dbReference type="Proteomes" id="UP000058599"/>
    </source>
</evidence>
<dbReference type="SUPFAM" id="SSF56954">
    <property type="entry name" value="Outer membrane efflux proteins (OEP)"/>
    <property type="match status" value="1"/>
</dbReference>
<dbReference type="PANTHER" id="PTHR30203:SF24">
    <property type="entry name" value="BLR4935 PROTEIN"/>
    <property type="match status" value="1"/>
</dbReference>
<accession>A0AA86L4Z7</accession>
<name>A0AA86L4Z7_9SPHN</name>
<dbReference type="Gene3D" id="1.20.1600.10">
    <property type="entry name" value="Outer membrane efflux proteins (OEP)"/>
    <property type="match status" value="1"/>
</dbReference>
<comment type="similarity">
    <text evidence="1">Belongs to the outer membrane factor (OMF) (TC 1.B.17) family.</text>
</comment>
<dbReference type="PANTHER" id="PTHR30203">
    <property type="entry name" value="OUTER MEMBRANE CATION EFFLUX PROTEIN"/>
    <property type="match status" value="1"/>
</dbReference>
<dbReference type="EMBL" id="CP012199">
    <property type="protein sequence ID" value="AMG76506.1"/>
    <property type="molecule type" value="Genomic_DNA"/>
</dbReference>
<evidence type="ECO:0000256" key="2">
    <source>
        <dbReference type="SAM" id="SignalP"/>
    </source>
</evidence>
<protein>
    <submittedName>
        <fullName evidence="3">Heavy metal RND efflux outer membrane protein, CzcC family</fullName>
    </submittedName>
</protein>
<dbReference type="AlphaFoldDB" id="A0AA86L4Z7"/>
<dbReference type="GO" id="GO:0015562">
    <property type="term" value="F:efflux transmembrane transporter activity"/>
    <property type="evidence" value="ECO:0007669"/>
    <property type="project" value="InterPro"/>
</dbReference>
<keyword evidence="4" id="KW-1185">Reference proteome</keyword>
<dbReference type="Proteomes" id="UP000058599">
    <property type="component" value="Chromosome"/>
</dbReference>
<feature type="signal peptide" evidence="2">
    <location>
        <begin position="1"/>
        <end position="19"/>
    </location>
</feature>
<dbReference type="InterPro" id="IPR003423">
    <property type="entry name" value="OMP_efflux"/>
</dbReference>